<protein>
    <recommendedName>
        <fullName evidence="4">CSD domain-containing protein</fullName>
    </recommendedName>
</protein>
<reference evidence="2" key="1">
    <citation type="submission" date="2021-02" db="EMBL/GenBank/DDBJ databases">
        <authorList>
            <person name="Dougan E. K."/>
            <person name="Rhodes N."/>
            <person name="Thang M."/>
            <person name="Chan C."/>
        </authorList>
    </citation>
    <scope>NUCLEOTIDE SEQUENCE</scope>
</reference>
<sequence length="135" mass="13504">GYGFIQCLAADCGSDIFVLQDSFDAPVAPRSQVHFKVVMGERGPMATDVQVLRDSAPSQTEGGWNGGGMKGSGASCGSHGTAFSTGKGGYDRWGSGASDGKGVGFGGRGGKGSWGYGKGMDGGGGKGGNWVMARA</sequence>
<dbReference type="EMBL" id="CAJNNW010033600">
    <property type="protein sequence ID" value="CAE8719660.1"/>
    <property type="molecule type" value="Genomic_DNA"/>
</dbReference>
<comment type="caution">
    <text evidence="2">The sequence shown here is derived from an EMBL/GenBank/DDBJ whole genome shotgun (WGS) entry which is preliminary data.</text>
</comment>
<accession>A0A813L9L2</accession>
<proteinExistence type="predicted"/>
<organism evidence="2 3">
    <name type="scientific">Polarella glacialis</name>
    <name type="common">Dinoflagellate</name>
    <dbReference type="NCBI Taxonomy" id="89957"/>
    <lineage>
        <taxon>Eukaryota</taxon>
        <taxon>Sar</taxon>
        <taxon>Alveolata</taxon>
        <taxon>Dinophyceae</taxon>
        <taxon>Suessiales</taxon>
        <taxon>Suessiaceae</taxon>
        <taxon>Polarella</taxon>
    </lineage>
</organism>
<feature type="non-terminal residue" evidence="2">
    <location>
        <position position="1"/>
    </location>
</feature>
<dbReference type="InterPro" id="IPR012340">
    <property type="entry name" value="NA-bd_OB-fold"/>
</dbReference>
<feature type="region of interest" description="Disordered" evidence="1">
    <location>
        <begin position="53"/>
        <end position="75"/>
    </location>
</feature>
<evidence type="ECO:0000256" key="1">
    <source>
        <dbReference type="SAM" id="MobiDB-lite"/>
    </source>
</evidence>
<dbReference type="Gene3D" id="2.40.50.140">
    <property type="entry name" value="Nucleic acid-binding proteins"/>
    <property type="match status" value="1"/>
</dbReference>
<evidence type="ECO:0008006" key="4">
    <source>
        <dbReference type="Google" id="ProtNLM"/>
    </source>
</evidence>
<dbReference type="Proteomes" id="UP000626109">
    <property type="component" value="Unassembled WGS sequence"/>
</dbReference>
<dbReference type="SUPFAM" id="SSF50249">
    <property type="entry name" value="Nucleic acid-binding proteins"/>
    <property type="match status" value="1"/>
</dbReference>
<name>A0A813L9L2_POLGL</name>
<evidence type="ECO:0000313" key="3">
    <source>
        <dbReference type="Proteomes" id="UP000626109"/>
    </source>
</evidence>
<dbReference type="AlphaFoldDB" id="A0A813L9L2"/>
<gene>
    <name evidence="2" type="ORF">PGLA2088_LOCUS40809</name>
</gene>
<evidence type="ECO:0000313" key="2">
    <source>
        <dbReference type="EMBL" id="CAE8719660.1"/>
    </source>
</evidence>